<dbReference type="Proteomes" id="UP000183253">
    <property type="component" value="Unassembled WGS sequence"/>
</dbReference>
<evidence type="ECO:0000256" key="2">
    <source>
        <dbReference type="PROSITE-ProRule" id="PRU00335"/>
    </source>
</evidence>
<dbReference type="Gene3D" id="1.10.357.10">
    <property type="entry name" value="Tetracycline Repressor, domain 2"/>
    <property type="match status" value="1"/>
</dbReference>
<reference evidence="4 5" key="1">
    <citation type="submission" date="2016-10" db="EMBL/GenBank/DDBJ databases">
        <authorList>
            <person name="de Groot N.N."/>
        </authorList>
    </citation>
    <scope>NUCLEOTIDE SEQUENCE [LARGE SCALE GENOMIC DNA]</scope>
    <source>
        <strain evidence="4 5">DSM 25383</strain>
    </source>
</reference>
<evidence type="ECO:0000259" key="3">
    <source>
        <dbReference type="PROSITE" id="PS50977"/>
    </source>
</evidence>
<organism evidence="4 5">
    <name type="scientific">Alistipes timonensis JC136</name>
    <dbReference type="NCBI Taxonomy" id="1033731"/>
    <lineage>
        <taxon>Bacteria</taxon>
        <taxon>Pseudomonadati</taxon>
        <taxon>Bacteroidota</taxon>
        <taxon>Bacteroidia</taxon>
        <taxon>Bacteroidales</taxon>
        <taxon>Rikenellaceae</taxon>
        <taxon>Alistipes</taxon>
    </lineage>
</organism>
<gene>
    <name evidence="4" type="ORF">SAMN05444145_102365</name>
</gene>
<keyword evidence="1 2" id="KW-0238">DNA-binding</keyword>
<proteinExistence type="predicted"/>
<dbReference type="STRING" id="1033731.SAMN05444145_102365"/>
<dbReference type="EMBL" id="FNRI01000002">
    <property type="protein sequence ID" value="SEA27969.1"/>
    <property type="molecule type" value="Genomic_DNA"/>
</dbReference>
<accession>A0A1H3ZWB2</accession>
<evidence type="ECO:0000313" key="4">
    <source>
        <dbReference type="EMBL" id="SEA27969.1"/>
    </source>
</evidence>
<name>A0A1H3ZWB2_9BACT</name>
<feature type="domain" description="HTH tetR-type" evidence="3">
    <location>
        <begin position="1"/>
        <end position="60"/>
    </location>
</feature>
<dbReference type="GO" id="GO:0003677">
    <property type="term" value="F:DNA binding"/>
    <property type="evidence" value="ECO:0007669"/>
    <property type="project" value="UniProtKB-UniRule"/>
</dbReference>
<dbReference type="OrthoDB" id="1004370at2"/>
<dbReference type="InterPro" id="IPR009057">
    <property type="entry name" value="Homeodomain-like_sf"/>
</dbReference>
<sequence>MNREEMLKAAYGIFLREGIRDLNLHKIADKLGVSRHDLHAAVGDKRELAEQSVEYGLQQLDETLKAVEASSANPVEALIRTAVTACDAFGQMSWMFSEDAPYYPAVVDAIELERQKLQEQQHTIFRQGVEQGYLLGEAYYELFEQLFWQNVTAGTRHREVTLRVLFTVVRGSATEQGRQEAERVREAMGVAG</sequence>
<feature type="DNA-binding region" description="H-T-H motif" evidence="2">
    <location>
        <begin position="23"/>
        <end position="42"/>
    </location>
</feature>
<evidence type="ECO:0000313" key="5">
    <source>
        <dbReference type="Proteomes" id="UP000183253"/>
    </source>
</evidence>
<protein>
    <submittedName>
        <fullName evidence="4">DNA-binding transcriptional regulator, AcrR family</fullName>
    </submittedName>
</protein>
<dbReference type="InterPro" id="IPR001647">
    <property type="entry name" value="HTH_TetR"/>
</dbReference>
<dbReference type="RefSeq" id="WP_010262935.1">
    <property type="nucleotide sequence ID" value="NZ_CAEG01000012.1"/>
</dbReference>
<dbReference type="PROSITE" id="PS50977">
    <property type="entry name" value="HTH_TETR_2"/>
    <property type="match status" value="1"/>
</dbReference>
<keyword evidence="5" id="KW-1185">Reference proteome</keyword>
<evidence type="ECO:0000256" key="1">
    <source>
        <dbReference type="ARBA" id="ARBA00023125"/>
    </source>
</evidence>
<dbReference type="SUPFAM" id="SSF46689">
    <property type="entry name" value="Homeodomain-like"/>
    <property type="match status" value="1"/>
</dbReference>
<dbReference type="AlphaFoldDB" id="A0A1H3ZWB2"/>